<dbReference type="OrthoDB" id="7042322at2759"/>
<accession>A0A1Y2FQB4</accession>
<dbReference type="Pfam" id="PF00155">
    <property type="entry name" value="Aminotran_1_2"/>
    <property type="match status" value="1"/>
</dbReference>
<dbReference type="EMBL" id="MCFI01000003">
    <property type="protein sequence ID" value="ORY86183.1"/>
    <property type="molecule type" value="Genomic_DNA"/>
</dbReference>
<evidence type="ECO:0000313" key="3">
    <source>
        <dbReference type="Proteomes" id="UP000193685"/>
    </source>
</evidence>
<dbReference type="Proteomes" id="UP000193685">
    <property type="component" value="Unassembled WGS sequence"/>
</dbReference>
<dbReference type="InterPro" id="IPR004839">
    <property type="entry name" value="Aminotransferase_I/II_large"/>
</dbReference>
<dbReference type="AlphaFoldDB" id="A0A1Y2FQB4"/>
<dbReference type="InterPro" id="IPR015421">
    <property type="entry name" value="PyrdxlP-dep_Trfase_major"/>
</dbReference>
<evidence type="ECO:0000313" key="2">
    <source>
        <dbReference type="EMBL" id="ORY86183.1"/>
    </source>
</evidence>
<sequence length="464" mass="51284">MIDLARGHPSTRLFPVERFQKATQTFLEKLASGQWDGSTQLSDESLVRERDRHPMQYGADLGSHDLRASILEWERSRGISRNLHPDMLGVTCGASYGLMNAVTQFAEQGYTSRIFMITPAYFLAARIFIDAGFEDCLTAIDEVNNLDDGLVGPDLKQLTAYVEGDAARSKSEATLAGKRFKYIFYGVPNFSNPSGITWTESTRKDLVRLAQKHDMLIITDEVYEGLSCSTVKNEHVNTSEVHSRMVDLDLASKKTTGFGNCIGNRSFSKYLGPGLRVGYVACSSTQMAAQFSAGGANHSGGATSQLTSYIVRELVREGDDSRQSTYPIVEILAELQEVYALRRDAMLEVLFASLPKGSLVNGHDAASIALAPQGGYFLWVTLPQHSHIDLPDVLSRLRDEKGVLVMPGLGFEVKSSGPESRGWASRCFRLSFSWEEADKCVKGVKKLCQAIDEAWMHKHETAEQ</sequence>
<dbReference type="GO" id="GO:0030170">
    <property type="term" value="F:pyridoxal phosphate binding"/>
    <property type="evidence" value="ECO:0007669"/>
    <property type="project" value="InterPro"/>
</dbReference>
<dbReference type="RefSeq" id="XP_040727365.1">
    <property type="nucleotide sequence ID" value="XM_040866391.1"/>
</dbReference>
<dbReference type="CDD" id="cd00609">
    <property type="entry name" value="AAT_like"/>
    <property type="match status" value="1"/>
</dbReference>
<dbReference type="OMA" id="DFLQWPV"/>
<keyword evidence="3" id="KW-1185">Reference proteome</keyword>
<feature type="domain" description="Aminotransferase class I/classII large" evidence="1">
    <location>
        <begin position="56"/>
        <end position="432"/>
    </location>
</feature>
<dbReference type="STRING" id="56484.A0A1Y2FQB4"/>
<dbReference type="InterPro" id="IPR015424">
    <property type="entry name" value="PyrdxlP-dep_Trfase"/>
</dbReference>
<dbReference type="InterPro" id="IPR015422">
    <property type="entry name" value="PyrdxlP-dep_Trfase_small"/>
</dbReference>
<dbReference type="GeneID" id="63782990"/>
<comment type="caution">
    <text evidence="2">The sequence shown here is derived from an EMBL/GenBank/DDBJ whole genome shotgun (WGS) entry which is preliminary data.</text>
</comment>
<dbReference type="SUPFAM" id="SSF53383">
    <property type="entry name" value="PLP-dependent transferases"/>
    <property type="match status" value="1"/>
</dbReference>
<name>A0A1Y2FQB4_PROLT</name>
<dbReference type="GO" id="GO:0047536">
    <property type="term" value="F:2-aminoadipate transaminase activity"/>
    <property type="evidence" value="ECO:0007669"/>
    <property type="project" value="TreeGrafter"/>
</dbReference>
<dbReference type="Gene3D" id="3.40.640.10">
    <property type="entry name" value="Type I PLP-dependent aspartate aminotransferase-like (Major domain)"/>
    <property type="match status" value="1"/>
</dbReference>
<keyword evidence="2" id="KW-0808">Transferase</keyword>
<dbReference type="PANTHER" id="PTHR42858:SF1">
    <property type="entry name" value="LD15494P"/>
    <property type="match status" value="1"/>
</dbReference>
<evidence type="ECO:0000259" key="1">
    <source>
        <dbReference type="Pfam" id="PF00155"/>
    </source>
</evidence>
<reference evidence="2 3" key="1">
    <citation type="submission" date="2016-07" db="EMBL/GenBank/DDBJ databases">
        <title>Pervasive Adenine N6-methylation of Active Genes in Fungi.</title>
        <authorList>
            <consortium name="DOE Joint Genome Institute"/>
            <person name="Mondo S.J."/>
            <person name="Dannebaum R.O."/>
            <person name="Kuo R.C."/>
            <person name="Labutti K."/>
            <person name="Haridas S."/>
            <person name="Kuo A."/>
            <person name="Salamov A."/>
            <person name="Ahrendt S.R."/>
            <person name="Lipzen A."/>
            <person name="Sullivan W."/>
            <person name="Andreopoulos W.B."/>
            <person name="Clum A."/>
            <person name="Lindquist E."/>
            <person name="Daum C."/>
            <person name="Ramamoorthy G.K."/>
            <person name="Gryganskyi A."/>
            <person name="Culley D."/>
            <person name="Magnuson J.K."/>
            <person name="James T.Y."/>
            <person name="O'Malley M.A."/>
            <person name="Stajich J.E."/>
            <person name="Spatafora J.W."/>
            <person name="Visel A."/>
            <person name="Grigoriev I.V."/>
        </authorList>
    </citation>
    <scope>NUCLEOTIDE SEQUENCE [LARGE SCALE GENOMIC DNA]</scope>
    <source>
        <strain evidence="2 3">12-1054</strain>
    </source>
</reference>
<organism evidence="2 3">
    <name type="scientific">Protomyces lactucae-debilis</name>
    <dbReference type="NCBI Taxonomy" id="2754530"/>
    <lineage>
        <taxon>Eukaryota</taxon>
        <taxon>Fungi</taxon>
        <taxon>Dikarya</taxon>
        <taxon>Ascomycota</taxon>
        <taxon>Taphrinomycotina</taxon>
        <taxon>Taphrinomycetes</taxon>
        <taxon>Taphrinales</taxon>
        <taxon>Protomycetaceae</taxon>
        <taxon>Protomyces</taxon>
    </lineage>
</organism>
<protein>
    <submittedName>
        <fullName evidence="2">Pyridoxal phosphate-dependent transferase</fullName>
    </submittedName>
</protein>
<proteinExistence type="predicted"/>
<dbReference type="Gene3D" id="3.90.1150.10">
    <property type="entry name" value="Aspartate Aminotransferase, domain 1"/>
    <property type="match status" value="1"/>
</dbReference>
<dbReference type="PANTHER" id="PTHR42858">
    <property type="entry name" value="AMINOTRANSFERASE"/>
    <property type="match status" value="1"/>
</dbReference>
<gene>
    <name evidence="2" type="ORF">BCR37DRAFT_206089</name>
</gene>